<evidence type="ECO:0000256" key="4">
    <source>
        <dbReference type="ARBA" id="ARBA00012011"/>
    </source>
</evidence>
<keyword evidence="5 9" id="KW-0285">Flavoprotein</keyword>
<evidence type="ECO:0000313" key="12">
    <source>
        <dbReference type="EMBL" id="KAE9403423.1"/>
    </source>
</evidence>
<organism evidence="12 13">
    <name type="scientific">Gymnopus androsaceus JB14</name>
    <dbReference type="NCBI Taxonomy" id="1447944"/>
    <lineage>
        <taxon>Eukaryota</taxon>
        <taxon>Fungi</taxon>
        <taxon>Dikarya</taxon>
        <taxon>Basidiomycota</taxon>
        <taxon>Agaricomycotina</taxon>
        <taxon>Agaricomycetes</taxon>
        <taxon>Agaricomycetidae</taxon>
        <taxon>Agaricales</taxon>
        <taxon>Marasmiineae</taxon>
        <taxon>Omphalotaceae</taxon>
        <taxon>Gymnopus</taxon>
    </lineage>
</organism>
<dbReference type="SUPFAM" id="SSF47413">
    <property type="entry name" value="lambda repressor-like DNA-binding domains"/>
    <property type="match status" value="1"/>
</dbReference>
<evidence type="ECO:0000256" key="7">
    <source>
        <dbReference type="ARBA" id="ARBA00022827"/>
    </source>
</evidence>
<feature type="domain" description="Oxidoreductase FAD/NAD(P)-binding" evidence="10">
    <location>
        <begin position="272"/>
        <end position="381"/>
    </location>
</feature>
<evidence type="ECO:0000256" key="6">
    <source>
        <dbReference type="ARBA" id="ARBA00022787"/>
    </source>
</evidence>
<comment type="subcellular location">
    <subcellularLocation>
        <location evidence="2">Mitochondrion outer membrane</location>
        <topology evidence="2">Single-pass membrane protein</topology>
    </subcellularLocation>
</comment>
<dbReference type="InterPro" id="IPR039261">
    <property type="entry name" value="FNR_nucleotide-bd"/>
</dbReference>
<evidence type="ECO:0000259" key="11">
    <source>
        <dbReference type="Pfam" id="PF00970"/>
    </source>
</evidence>
<keyword evidence="6" id="KW-1000">Mitochondrion outer membrane</keyword>
<dbReference type="PANTHER" id="PTHR19370">
    <property type="entry name" value="NADH-CYTOCHROME B5 REDUCTASE"/>
    <property type="match status" value="1"/>
</dbReference>
<dbReference type="InterPro" id="IPR010982">
    <property type="entry name" value="Lambda_DNA-bd_dom_sf"/>
</dbReference>
<evidence type="ECO:0000256" key="8">
    <source>
        <dbReference type="ARBA" id="ARBA00023002"/>
    </source>
</evidence>
<comment type="cofactor">
    <cofactor evidence="1 9">
        <name>FAD</name>
        <dbReference type="ChEBI" id="CHEBI:57692"/>
    </cofactor>
</comment>
<dbReference type="Proteomes" id="UP000799118">
    <property type="component" value="Unassembled WGS sequence"/>
</dbReference>
<feature type="binding site" evidence="9">
    <location>
        <position position="235"/>
    </location>
    <ligand>
        <name>FAD</name>
        <dbReference type="ChEBI" id="CHEBI:57692"/>
    </ligand>
</feature>
<protein>
    <recommendedName>
        <fullName evidence="4">cytochrome-b5 reductase</fullName>
        <ecNumber evidence="4">1.6.2.2</ecNumber>
    </recommendedName>
</protein>
<gene>
    <name evidence="12" type="ORF">BT96DRAFT_490301</name>
</gene>
<dbReference type="Pfam" id="PF00175">
    <property type="entry name" value="NAD_binding_1"/>
    <property type="match status" value="1"/>
</dbReference>
<reference evidence="12" key="1">
    <citation type="journal article" date="2019" name="Environ. Microbiol.">
        <title>Fungal ecological strategies reflected in gene transcription - a case study of two litter decomposers.</title>
        <authorList>
            <person name="Barbi F."/>
            <person name="Kohler A."/>
            <person name="Barry K."/>
            <person name="Baskaran P."/>
            <person name="Daum C."/>
            <person name="Fauchery L."/>
            <person name="Ihrmark K."/>
            <person name="Kuo A."/>
            <person name="LaButti K."/>
            <person name="Lipzen A."/>
            <person name="Morin E."/>
            <person name="Grigoriev I.V."/>
            <person name="Henrissat B."/>
            <person name="Lindahl B."/>
            <person name="Martin F."/>
        </authorList>
    </citation>
    <scope>NUCLEOTIDE SEQUENCE</scope>
    <source>
        <strain evidence="12">JB14</strain>
    </source>
</reference>
<feature type="binding site" evidence="9">
    <location>
        <position position="233"/>
    </location>
    <ligand>
        <name>FAD</name>
        <dbReference type="ChEBI" id="CHEBI:57692"/>
    </ligand>
</feature>
<evidence type="ECO:0000256" key="3">
    <source>
        <dbReference type="ARBA" id="ARBA00006105"/>
    </source>
</evidence>
<dbReference type="SUPFAM" id="SSF63380">
    <property type="entry name" value="Riboflavin synthase domain-like"/>
    <property type="match status" value="1"/>
</dbReference>
<evidence type="ECO:0000256" key="5">
    <source>
        <dbReference type="ARBA" id="ARBA00022630"/>
    </source>
</evidence>
<dbReference type="GO" id="GO:0005741">
    <property type="term" value="C:mitochondrial outer membrane"/>
    <property type="evidence" value="ECO:0007669"/>
    <property type="project" value="UniProtKB-SubCell"/>
</dbReference>
<dbReference type="SUPFAM" id="SSF52343">
    <property type="entry name" value="Ferredoxin reductase-like, C-terminal NADP-linked domain"/>
    <property type="match status" value="1"/>
</dbReference>
<keyword evidence="8" id="KW-0560">Oxidoreductase</keyword>
<evidence type="ECO:0000259" key="10">
    <source>
        <dbReference type="Pfam" id="PF00175"/>
    </source>
</evidence>
<feature type="binding site" evidence="9">
    <location>
        <position position="280"/>
    </location>
    <ligand>
        <name>FAD</name>
        <dbReference type="ChEBI" id="CHEBI:57692"/>
    </ligand>
</feature>
<feature type="binding site" evidence="9">
    <location>
        <position position="227"/>
    </location>
    <ligand>
        <name>FAD</name>
        <dbReference type="ChEBI" id="CHEBI:57692"/>
    </ligand>
</feature>
<dbReference type="InterPro" id="IPR001834">
    <property type="entry name" value="CBR-like"/>
</dbReference>
<dbReference type="EC" id="1.6.2.2" evidence="4"/>
<keyword evidence="13" id="KW-1185">Reference proteome</keyword>
<evidence type="ECO:0000256" key="9">
    <source>
        <dbReference type="PIRSR" id="PIRSR601834-1"/>
    </source>
</evidence>
<sequence>MTTHPVQCSAVLAAMKQTGMDYKAIASKTHISEKQVEQLCTGLQQATPEQHDAISKALGITSAADNSDSSAQICLARPLHGDHNRIARSGGIAHHHHDIIDATGLVRHARARRAAALKAGVILESHPGLNPPGEFTWLRLKNVVKYNEDSSRFDFAFDDPNVISEPLVSSTCVVCAPPEKPLFEDPDTQPICPPDYGEEQEGPNPVYRAYTPITARGSAGILSLTIKKQPDGKMSNYVHALEIGERLGIMGYLQRIPSMIPWPLGQYDAVTLVAGGVGITPLVQVLEYSLQDPNNKTKFLLLNGNSTENDIVMRPELDEFQKKYPGNFQVVNTLSRPPEGWTGETGRIDAAFLQKWAPPPVDDLSLSVIVCVSGPPAFLDGIAGPREGDKYNGFTGQGRAEGCAQRDWIHRSTGP</sequence>
<feature type="binding site" evidence="9">
    <location>
        <position position="234"/>
    </location>
    <ligand>
        <name>FAD</name>
        <dbReference type="ChEBI" id="CHEBI:57692"/>
    </ligand>
</feature>
<evidence type="ECO:0000256" key="2">
    <source>
        <dbReference type="ARBA" id="ARBA00004572"/>
    </source>
</evidence>
<keyword evidence="7 9" id="KW-0274">FAD</keyword>
<accession>A0A6A4I096</accession>
<feature type="binding site" evidence="9">
    <location>
        <position position="208"/>
    </location>
    <ligand>
        <name>FAD</name>
        <dbReference type="ChEBI" id="CHEBI:57692"/>
    </ligand>
</feature>
<evidence type="ECO:0000256" key="1">
    <source>
        <dbReference type="ARBA" id="ARBA00001974"/>
    </source>
</evidence>
<dbReference type="OrthoDB" id="432685at2759"/>
<dbReference type="InterPro" id="IPR001433">
    <property type="entry name" value="OxRdtase_FAD/NAD-bd"/>
</dbReference>
<dbReference type="PANTHER" id="PTHR19370:SF171">
    <property type="entry name" value="NADH-CYTOCHROME B5 REDUCTASE 2"/>
    <property type="match status" value="1"/>
</dbReference>
<dbReference type="InterPro" id="IPR017938">
    <property type="entry name" value="Riboflavin_synthase-like_b-brl"/>
</dbReference>
<dbReference type="GO" id="GO:0003677">
    <property type="term" value="F:DNA binding"/>
    <property type="evidence" value="ECO:0007669"/>
    <property type="project" value="InterPro"/>
</dbReference>
<dbReference type="PRINTS" id="PR00406">
    <property type="entry name" value="CYTB5RDTASE"/>
</dbReference>
<dbReference type="Gene3D" id="3.40.50.80">
    <property type="entry name" value="Nucleotide-binding domain of ferredoxin-NADP reductase (FNR) module"/>
    <property type="match status" value="1"/>
</dbReference>
<dbReference type="CDD" id="cd06183">
    <property type="entry name" value="cyt_b5_reduct_like"/>
    <property type="match status" value="1"/>
</dbReference>
<comment type="similarity">
    <text evidence="3">Belongs to the flavoprotein pyridine nucleotide cytochrome reductase family.</text>
</comment>
<evidence type="ECO:0000313" key="13">
    <source>
        <dbReference type="Proteomes" id="UP000799118"/>
    </source>
</evidence>
<keyword evidence="6" id="KW-0472">Membrane</keyword>
<dbReference type="GO" id="GO:0090524">
    <property type="term" value="F:cytochrome-b5 reductase activity, acting on NADH"/>
    <property type="evidence" value="ECO:0007669"/>
    <property type="project" value="UniProtKB-EC"/>
</dbReference>
<dbReference type="Pfam" id="PF00970">
    <property type="entry name" value="FAD_binding_6"/>
    <property type="match status" value="1"/>
</dbReference>
<name>A0A6A4I096_9AGAR</name>
<dbReference type="AlphaFoldDB" id="A0A6A4I096"/>
<proteinExistence type="inferred from homology"/>
<dbReference type="Gene3D" id="2.40.30.10">
    <property type="entry name" value="Translation factors"/>
    <property type="match status" value="1"/>
</dbReference>
<dbReference type="EMBL" id="ML769425">
    <property type="protein sequence ID" value="KAE9403423.1"/>
    <property type="molecule type" value="Genomic_DNA"/>
</dbReference>
<feature type="binding site" evidence="9">
    <location>
        <position position="210"/>
    </location>
    <ligand>
        <name>FAD</name>
        <dbReference type="ChEBI" id="CHEBI:57692"/>
    </ligand>
</feature>
<feature type="domain" description="Flavoprotein pyridine nucleotide cytochrome reductase-like FAD-binding" evidence="11">
    <location>
        <begin position="206"/>
        <end position="251"/>
    </location>
</feature>
<dbReference type="InterPro" id="IPR008333">
    <property type="entry name" value="Cbr1-like_FAD-bd_dom"/>
</dbReference>
<keyword evidence="6" id="KW-0496">Mitochondrion</keyword>